<reference evidence="2 3" key="1">
    <citation type="submission" date="2020-05" db="EMBL/GenBank/DDBJ databases">
        <authorList>
            <person name="Campoy J."/>
            <person name="Schneeberger K."/>
            <person name="Spophaly S."/>
        </authorList>
    </citation>
    <scope>NUCLEOTIDE SEQUENCE [LARGE SCALE GENOMIC DNA]</scope>
    <source>
        <strain evidence="2">PruArmRojPasFocal</strain>
    </source>
</reference>
<gene>
    <name evidence="2" type="ORF">CURHAP_LOCUS51877</name>
</gene>
<accession>A0A6J5VVU8</accession>
<feature type="domain" description="Isopenicillin N synthase-like Fe(2+) 2OG dioxygenase" evidence="1">
    <location>
        <begin position="57"/>
        <end position="89"/>
    </location>
</feature>
<dbReference type="AlphaFoldDB" id="A0A6J5VVU8"/>
<evidence type="ECO:0000313" key="3">
    <source>
        <dbReference type="Proteomes" id="UP000507222"/>
    </source>
</evidence>
<dbReference type="InterPro" id="IPR044861">
    <property type="entry name" value="IPNS-like_FE2OG_OXY"/>
</dbReference>
<evidence type="ECO:0000259" key="1">
    <source>
        <dbReference type="Pfam" id="PF03171"/>
    </source>
</evidence>
<organism evidence="2 3">
    <name type="scientific">Prunus armeniaca</name>
    <name type="common">Apricot</name>
    <name type="synonym">Armeniaca vulgaris</name>
    <dbReference type="NCBI Taxonomy" id="36596"/>
    <lineage>
        <taxon>Eukaryota</taxon>
        <taxon>Viridiplantae</taxon>
        <taxon>Streptophyta</taxon>
        <taxon>Embryophyta</taxon>
        <taxon>Tracheophyta</taxon>
        <taxon>Spermatophyta</taxon>
        <taxon>Magnoliopsida</taxon>
        <taxon>eudicotyledons</taxon>
        <taxon>Gunneridae</taxon>
        <taxon>Pentapetalae</taxon>
        <taxon>rosids</taxon>
        <taxon>fabids</taxon>
        <taxon>Rosales</taxon>
        <taxon>Rosaceae</taxon>
        <taxon>Amygdaloideae</taxon>
        <taxon>Amygdaleae</taxon>
        <taxon>Prunus</taxon>
    </lineage>
</organism>
<sequence>MAPALVDYTTAEKELYEFDDLKIGVKSLVDAGVTHIPRFFIQPPECRANNSSTPQNRLLSNDRFKSVKHRVLATPLGKPRISAVSFFLPCSKVRLKPCGPIKELLSDISPPIYRITSYEEVMNHYRVVGQIGGGALPHFKL</sequence>
<dbReference type="Proteomes" id="UP000507222">
    <property type="component" value="Unassembled WGS sequence"/>
</dbReference>
<name>A0A6J5VVU8_PRUAR</name>
<dbReference type="EMBL" id="CAEKDK010000008">
    <property type="protein sequence ID" value="CAB4291535.1"/>
    <property type="molecule type" value="Genomic_DNA"/>
</dbReference>
<dbReference type="SUPFAM" id="SSF51197">
    <property type="entry name" value="Clavaminate synthase-like"/>
    <property type="match status" value="1"/>
</dbReference>
<evidence type="ECO:0000313" key="2">
    <source>
        <dbReference type="EMBL" id="CAB4291535.1"/>
    </source>
</evidence>
<dbReference type="Pfam" id="PF03171">
    <property type="entry name" value="2OG-FeII_Oxy"/>
    <property type="match status" value="1"/>
</dbReference>
<proteinExistence type="predicted"/>
<dbReference type="Gene3D" id="2.60.120.330">
    <property type="entry name" value="B-lactam Antibiotic, Isopenicillin N Synthase, Chain"/>
    <property type="match status" value="1"/>
</dbReference>
<protein>
    <recommendedName>
        <fullName evidence="1">Isopenicillin N synthase-like Fe(2+) 2OG dioxygenase domain-containing protein</fullName>
    </recommendedName>
</protein>
<dbReference type="InterPro" id="IPR027443">
    <property type="entry name" value="IPNS-like_sf"/>
</dbReference>